<dbReference type="InterPro" id="IPR013785">
    <property type="entry name" value="Aldolase_TIM"/>
</dbReference>
<feature type="binding site" evidence="8">
    <location>
        <position position="149"/>
    </location>
    <ligand>
        <name>FMN</name>
        <dbReference type="ChEBI" id="CHEBI:58210"/>
    </ligand>
</feature>
<evidence type="ECO:0000256" key="4">
    <source>
        <dbReference type="ARBA" id="ARBA00024042"/>
    </source>
</evidence>
<evidence type="ECO:0000256" key="1">
    <source>
        <dbReference type="ARBA" id="ARBA00001917"/>
    </source>
</evidence>
<comment type="similarity">
    <text evidence="4">Belongs to the FMN-dependent alpha-hydroxy acid dehydrogenase family.</text>
</comment>
<feature type="binding site" evidence="8">
    <location>
        <position position="286"/>
    </location>
    <ligand>
        <name>glyoxylate</name>
        <dbReference type="ChEBI" id="CHEBI:36655"/>
    </ligand>
</feature>
<dbReference type="AlphaFoldDB" id="A0A4Y2B3V7"/>
<dbReference type="InterPro" id="IPR037396">
    <property type="entry name" value="FMN_HAD"/>
</dbReference>
<keyword evidence="8" id="KW-0285">Flavoprotein</keyword>
<dbReference type="PANTHER" id="PTHR10578">
    <property type="entry name" value="S -2-HYDROXY-ACID OXIDASE-RELATED"/>
    <property type="match status" value="1"/>
</dbReference>
<dbReference type="Gene3D" id="3.20.20.70">
    <property type="entry name" value="Aldolase class I"/>
    <property type="match status" value="1"/>
</dbReference>
<dbReference type="PROSITE" id="PS51349">
    <property type="entry name" value="FMN_HYDROXY_ACID_DH_2"/>
    <property type="match status" value="1"/>
</dbReference>
<dbReference type="GO" id="GO:0010181">
    <property type="term" value="F:FMN binding"/>
    <property type="evidence" value="ECO:0007669"/>
    <property type="project" value="InterPro"/>
</dbReference>
<feature type="domain" description="FMN hydroxy acid dehydrogenase" evidence="10">
    <location>
        <begin position="41"/>
        <end position="391"/>
    </location>
</feature>
<evidence type="ECO:0000256" key="9">
    <source>
        <dbReference type="SAM" id="SignalP"/>
    </source>
</evidence>
<evidence type="ECO:0000256" key="3">
    <source>
        <dbReference type="ARBA" id="ARBA00023002"/>
    </source>
</evidence>
<feature type="signal peptide" evidence="9">
    <location>
        <begin position="1"/>
        <end position="20"/>
    </location>
</feature>
<comment type="catalytic activity">
    <reaction evidence="6">
        <text>2-hydroxyoctanoate + O2 = 2-oxooctanoate + H2O2</text>
        <dbReference type="Rhea" id="RHEA:67940"/>
        <dbReference type="ChEBI" id="CHEBI:15379"/>
        <dbReference type="ChEBI" id="CHEBI:16240"/>
        <dbReference type="ChEBI" id="CHEBI:133514"/>
        <dbReference type="ChEBI" id="CHEBI:176689"/>
    </reaction>
    <physiologicalReaction direction="left-to-right" evidence="6">
        <dbReference type="Rhea" id="RHEA:67941"/>
    </physiologicalReaction>
</comment>
<dbReference type="FunFam" id="3.20.20.70:FF:000056">
    <property type="entry name" value="hydroxyacid oxidase 2"/>
    <property type="match status" value="1"/>
</dbReference>
<dbReference type="Proteomes" id="UP000499080">
    <property type="component" value="Unassembled WGS sequence"/>
</dbReference>
<comment type="caution">
    <text evidence="11">The sequence shown here is derived from an EMBL/GenBank/DDBJ whole genome shotgun (WGS) entry which is preliminary data.</text>
</comment>
<evidence type="ECO:0000256" key="2">
    <source>
        <dbReference type="ARBA" id="ARBA00013087"/>
    </source>
</evidence>
<feature type="binding site" evidence="8">
    <location>
        <position position="283"/>
    </location>
    <ligand>
        <name>glyoxylate</name>
        <dbReference type="ChEBI" id="CHEBI:36655"/>
    </ligand>
</feature>
<feature type="active site" description="Proton acceptor" evidence="7">
    <location>
        <position position="283"/>
    </location>
</feature>
<dbReference type="GO" id="GO:0001561">
    <property type="term" value="P:fatty acid alpha-oxidation"/>
    <property type="evidence" value="ECO:0007669"/>
    <property type="project" value="TreeGrafter"/>
</dbReference>
<keyword evidence="12" id="KW-1185">Reference proteome</keyword>
<keyword evidence="9" id="KW-0732">Signal</keyword>
<evidence type="ECO:0000259" key="10">
    <source>
        <dbReference type="PROSITE" id="PS51349"/>
    </source>
</evidence>
<evidence type="ECO:0000256" key="5">
    <source>
        <dbReference type="ARBA" id="ARBA00029325"/>
    </source>
</evidence>
<gene>
    <name evidence="11" type="primary">HAO1_5</name>
    <name evidence="11" type="ORF">AVEN_89051_1</name>
</gene>
<sequence>MTSRILFSSILFSILSFVLSREDIWNRIPCNEEYQPSNCDFEKIDLVTVDAYDRCGPAKLPLPARNYFLGAAGRRTTYRRNKDAFDEIEIVPRMLRDVSKNTLETSTLGLDVDFPIGLSPVALQRLADPNGEIATVAGISSFRTIMILSSFASTLLEEVAKAAQDSSIHLWMQMYIFDNRTWTTTLIRRAERSGFKGIVITADAPVDGTLTCDARKEILEQGEVDLVNIDASKIKFSPSAVFRDISWLKSLTKLPIIIKGLLSGSDATRAILAGASAILVSNHGGRQMDGDPAAIEALPGVVDAVNKLFPRRDVYMDGGVRSGQDVFKAIARGAKMVFIGRPIIWGLAIGGAKGVNNVMTALRNEFNETMLLDGASNVKEIKRDTLIPMVPIWG</sequence>
<dbReference type="GO" id="GO:0003973">
    <property type="term" value="F:(S)-2-hydroxy-acid oxidase activity"/>
    <property type="evidence" value="ECO:0007669"/>
    <property type="project" value="UniProtKB-EC"/>
</dbReference>
<keyword evidence="8" id="KW-0288">FMN</keyword>
<feature type="binding site" evidence="8">
    <location>
        <position position="201"/>
    </location>
    <ligand>
        <name>FMN</name>
        <dbReference type="ChEBI" id="CHEBI:58210"/>
    </ligand>
</feature>
<dbReference type="InterPro" id="IPR000262">
    <property type="entry name" value="FMN-dep_DH"/>
</dbReference>
<dbReference type="InterPro" id="IPR012133">
    <property type="entry name" value="Alpha-hydoxy_acid_DH_FMN"/>
</dbReference>
<keyword evidence="3" id="KW-0560">Oxidoreductase</keyword>
<feature type="binding site" evidence="8">
    <location>
        <begin position="317"/>
        <end position="321"/>
    </location>
    <ligand>
        <name>FMN</name>
        <dbReference type="ChEBI" id="CHEBI:58210"/>
    </ligand>
</feature>
<feature type="binding site" evidence="8">
    <location>
        <position position="281"/>
    </location>
    <ligand>
        <name>FMN</name>
        <dbReference type="ChEBI" id="CHEBI:58210"/>
    </ligand>
</feature>
<protein>
    <recommendedName>
        <fullName evidence="2">(S)-2-hydroxy-acid oxidase</fullName>
        <ecNumber evidence="2">1.1.3.15</ecNumber>
    </recommendedName>
</protein>
<dbReference type="PANTHER" id="PTHR10578:SF149">
    <property type="entry name" value="2-HYDROXYACID OXIDASE 2"/>
    <property type="match status" value="1"/>
</dbReference>
<evidence type="ECO:0000256" key="6">
    <source>
        <dbReference type="ARBA" id="ARBA00029327"/>
    </source>
</evidence>
<name>A0A4Y2B3V7_ARAVE</name>
<evidence type="ECO:0000256" key="8">
    <source>
        <dbReference type="PIRSR" id="PIRSR000138-2"/>
    </source>
</evidence>
<proteinExistence type="inferred from homology"/>
<comment type="cofactor">
    <cofactor evidence="1">
        <name>FMN</name>
        <dbReference type="ChEBI" id="CHEBI:58210"/>
    </cofactor>
</comment>
<feature type="binding site" evidence="8">
    <location>
        <begin position="340"/>
        <end position="341"/>
    </location>
    <ligand>
        <name>FMN</name>
        <dbReference type="ChEBI" id="CHEBI:58210"/>
    </ligand>
</feature>
<dbReference type="PIRSF" id="PIRSF000138">
    <property type="entry name" value="Al-hdrx_acd_dh"/>
    <property type="match status" value="1"/>
</dbReference>
<organism evidence="11 12">
    <name type="scientific">Araneus ventricosus</name>
    <name type="common">Orbweaver spider</name>
    <name type="synonym">Epeira ventricosa</name>
    <dbReference type="NCBI Taxonomy" id="182803"/>
    <lineage>
        <taxon>Eukaryota</taxon>
        <taxon>Metazoa</taxon>
        <taxon>Ecdysozoa</taxon>
        <taxon>Arthropoda</taxon>
        <taxon>Chelicerata</taxon>
        <taxon>Arachnida</taxon>
        <taxon>Araneae</taxon>
        <taxon>Araneomorphae</taxon>
        <taxon>Entelegynae</taxon>
        <taxon>Araneoidea</taxon>
        <taxon>Araneidae</taxon>
        <taxon>Araneus</taxon>
    </lineage>
</organism>
<feature type="binding site" evidence="8">
    <location>
        <position position="173"/>
    </location>
    <ligand>
        <name>FMN</name>
        <dbReference type="ChEBI" id="CHEBI:58210"/>
    </ligand>
</feature>
<dbReference type="SUPFAM" id="SSF51395">
    <property type="entry name" value="FMN-linked oxidoreductases"/>
    <property type="match status" value="1"/>
</dbReference>
<feature type="binding site" evidence="8">
    <location>
        <position position="67"/>
    </location>
    <ligand>
        <name>glyoxylate</name>
        <dbReference type="ChEBI" id="CHEBI:36655"/>
    </ligand>
</feature>
<dbReference type="CDD" id="cd02809">
    <property type="entry name" value="alpha_hydroxyacid_oxid_FMN"/>
    <property type="match status" value="1"/>
</dbReference>
<feature type="binding site" evidence="8">
    <location>
        <position position="259"/>
    </location>
    <ligand>
        <name>FMN</name>
        <dbReference type="ChEBI" id="CHEBI:58210"/>
    </ligand>
</feature>
<dbReference type="Pfam" id="PF01070">
    <property type="entry name" value="FMN_dh"/>
    <property type="match status" value="1"/>
</dbReference>
<evidence type="ECO:0000313" key="12">
    <source>
        <dbReference type="Proteomes" id="UP000499080"/>
    </source>
</evidence>
<dbReference type="EC" id="1.1.3.15" evidence="2"/>
<accession>A0A4Y2B3V7</accession>
<dbReference type="PROSITE" id="PS00557">
    <property type="entry name" value="FMN_HYDROXY_ACID_DH_1"/>
    <property type="match status" value="1"/>
</dbReference>
<dbReference type="InterPro" id="IPR008259">
    <property type="entry name" value="FMN_hydac_DH_AS"/>
</dbReference>
<dbReference type="GO" id="GO:0005782">
    <property type="term" value="C:peroxisomal matrix"/>
    <property type="evidence" value="ECO:0007669"/>
    <property type="project" value="TreeGrafter"/>
</dbReference>
<dbReference type="EMBL" id="BGPR01000046">
    <property type="protein sequence ID" value="GBL85986.1"/>
    <property type="molecule type" value="Genomic_DNA"/>
</dbReference>
<evidence type="ECO:0000256" key="7">
    <source>
        <dbReference type="PIRSR" id="PIRSR000138-1"/>
    </source>
</evidence>
<evidence type="ECO:0000313" key="11">
    <source>
        <dbReference type="EMBL" id="GBL85986.1"/>
    </source>
</evidence>
<feature type="binding site" evidence="8">
    <location>
        <begin position="120"/>
        <end position="122"/>
    </location>
    <ligand>
        <name>FMN</name>
        <dbReference type="ChEBI" id="CHEBI:58210"/>
    </ligand>
</feature>
<feature type="binding site" evidence="8">
    <location>
        <position position="175"/>
    </location>
    <ligand>
        <name>glyoxylate</name>
        <dbReference type="ChEBI" id="CHEBI:36655"/>
    </ligand>
</feature>
<reference evidence="11 12" key="1">
    <citation type="journal article" date="2019" name="Sci. Rep.">
        <title>Orb-weaving spider Araneus ventricosus genome elucidates the spidroin gene catalogue.</title>
        <authorList>
            <person name="Kono N."/>
            <person name="Nakamura H."/>
            <person name="Ohtoshi R."/>
            <person name="Moran D.A.P."/>
            <person name="Shinohara A."/>
            <person name="Yoshida Y."/>
            <person name="Fujiwara M."/>
            <person name="Mori M."/>
            <person name="Tomita M."/>
            <person name="Arakawa K."/>
        </authorList>
    </citation>
    <scope>NUCLEOTIDE SEQUENCE [LARGE SCALE GENOMIC DNA]</scope>
</reference>
<comment type="catalytic activity">
    <reaction evidence="5">
        <text>a (2S)-2-hydroxycarboxylate + O2 = a 2-oxocarboxylate + H2O2</text>
        <dbReference type="Rhea" id="RHEA:16789"/>
        <dbReference type="ChEBI" id="CHEBI:15379"/>
        <dbReference type="ChEBI" id="CHEBI:16240"/>
        <dbReference type="ChEBI" id="CHEBI:35179"/>
        <dbReference type="ChEBI" id="CHEBI:58123"/>
        <dbReference type="EC" id="1.1.3.15"/>
    </reaction>
    <physiologicalReaction direction="left-to-right" evidence="5">
        <dbReference type="Rhea" id="RHEA:16790"/>
    </physiologicalReaction>
</comment>
<feature type="chain" id="PRO_5021286920" description="(S)-2-hydroxy-acid oxidase" evidence="9">
    <location>
        <begin position="21"/>
        <end position="394"/>
    </location>
</feature>
<dbReference type="OrthoDB" id="6417434at2759"/>